<evidence type="ECO:0000313" key="11">
    <source>
        <dbReference type="EMBL" id="KAK9797394.1"/>
    </source>
</evidence>
<organism evidence="11 12">
    <name type="scientific">Symbiochloris irregularis</name>
    <dbReference type="NCBI Taxonomy" id="706552"/>
    <lineage>
        <taxon>Eukaryota</taxon>
        <taxon>Viridiplantae</taxon>
        <taxon>Chlorophyta</taxon>
        <taxon>core chlorophytes</taxon>
        <taxon>Trebouxiophyceae</taxon>
        <taxon>Trebouxiales</taxon>
        <taxon>Trebouxiaceae</taxon>
        <taxon>Symbiochloris</taxon>
    </lineage>
</organism>
<keyword evidence="7 8" id="KW-0472">Membrane</keyword>
<evidence type="ECO:0000313" key="12">
    <source>
        <dbReference type="Proteomes" id="UP001465755"/>
    </source>
</evidence>
<evidence type="ECO:0008006" key="13">
    <source>
        <dbReference type="Google" id="ProtNLM"/>
    </source>
</evidence>
<accession>A0AAW1NTY0</accession>
<dbReference type="Proteomes" id="UP001465755">
    <property type="component" value="Unassembled WGS sequence"/>
</dbReference>
<dbReference type="PANTHER" id="PTHR45683">
    <property type="entry name" value="MITOCHONDRIAL NICOTINAMIDE ADENINE DINUCLEOTIDE TRANSPORTER 1-RELATED-RELATED"/>
    <property type="match status" value="1"/>
</dbReference>
<gene>
    <name evidence="11" type="ORF">WJX73_002753</name>
</gene>
<dbReference type="InterPro" id="IPR044712">
    <property type="entry name" value="SLC25A32-like"/>
</dbReference>
<comment type="caution">
    <text evidence="11">The sequence shown here is derived from an EMBL/GenBank/DDBJ whole genome shotgun (WGS) entry which is preliminary data.</text>
</comment>
<dbReference type="Pfam" id="PF00153">
    <property type="entry name" value="Mito_carr"/>
    <property type="match status" value="3"/>
</dbReference>
<evidence type="ECO:0000256" key="5">
    <source>
        <dbReference type="ARBA" id="ARBA00022737"/>
    </source>
</evidence>
<dbReference type="EMBL" id="JALJOQ010000107">
    <property type="protein sequence ID" value="KAK9797394.1"/>
    <property type="molecule type" value="Genomic_DNA"/>
</dbReference>
<evidence type="ECO:0000256" key="8">
    <source>
        <dbReference type="PROSITE-ProRule" id="PRU00282"/>
    </source>
</evidence>
<dbReference type="InterPro" id="IPR023395">
    <property type="entry name" value="MCP_dom_sf"/>
</dbReference>
<evidence type="ECO:0000256" key="10">
    <source>
        <dbReference type="SAM" id="Phobius"/>
    </source>
</evidence>
<proteinExistence type="inferred from homology"/>
<dbReference type="AlphaFoldDB" id="A0AAW1NTY0"/>
<feature type="repeat" description="Solcar" evidence="8">
    <location>
        <begin position="104"/>
        <end position="185"/>
    </location>
</feature>
<comment type="subcellular location">
    <subcellularLocation>
        <location evidence="1">Membrane</location>
        <topology evidence="1">Multi-pass membrane protein</topology>
    </subcellularLocation>
</comment>
<evidence type="ECO:0000256" key="7">
    <source>
        <dbReference type="ARBA" id="ARBA00023136"/>
    </source>
</evidence>
<evidence type="ECO:0000256" key="1">
    <source>
        <dbReference type="ARBA" id="ARBA00004141"/>
    </source>
</evidence>
<dbReference type="SUPFAM" id="SSF103506">
    <property type="entry name" value="Mitochondrial carrier"/>
    <property type="match status" value="1"/>
</dbReference>
<dbReference type="GO" id="GO:0055085">
    <property type="term" value="P:transmembrane transport"/>
    <property type="evidence" value="ECO:0007669"/>
    <property type="project" value="InterPro"/>
</dbReference>
<evidence type="ECO:0000256" key="6">
    <source>
        <dbReference type="ARBA" id="ARBA00022989"/>
    </source>
</evidence>
<sequence>MSQDRQHWTHAIAGCTAGLASVLLLHPLDVVKTRLQVQDGSISVYPAYRGTMHALSSIVRHESWRALYAGLSPALLGAGLSWGIYFAAYDNAKARWQKASGAPLGAPLHLLSAAEAGCIVCLITNPIWGGAEALKAVPYTGFVNAAKQIAKDEGWKGFYRGLGPSLLMVSHGAIQFMVYEELKSAAMRAGRGHLSGQRDKMHALSSIDISAIGAVSKLAASLTTYPTQVLRTRLQQRLDADRARQYAGAWSTFKVTVRKEGLPGLYRGLAPHVLRVMPQSAITFLVYEQVLQLLQAFVPPSPVSTHADGLV</sequence>
<keyword evidence="6 10" id="KW-1133">Transmembrane helix</keyword>
<evidence type="ECO:0000256" key="9">
    <source>
        <dbReference type="RuleBase" id="RU000488"/>
    </source>
</evidence>
<dbReference type="InterPro" id="IPR018108">
    <property type="entry name" value="MCP_transmembrane"/>
</dbReference>
<evidence type="ECO:0000256" key="4">
    <source>
        <dbReference type="ARBA" id="ARBA00022692"/>
    </source>
</evidence>
<dbReference type="GO" id="GO:0016020">
    <property type="term" value="C:membrane"/>
    <property type="evidence" value="ECO:0007669"/>
    <property type="project" value="UniProtKB-SubCell"/>
</dbReference>
<protein>
    <recommendedName>
        <fullName evidence="13">Mitochondrial folate transporter/carrier</fullName>
    </recommendedName>
</protein>
<reference evidence="11 12" key="1">
    <citation type="journal article" date="2024" name="Nat. Commun.">
        <title>Phylogenomics reveals the evolutionary origins of lichenization in chlorophyte algae.</title>
        <authorList>
            <person name="Puginier C."/>
            <person name="Libourel C."/>
            <person name="Otte J."/>
            <person name="Skaloud P."/>
            <person name="Haon M."/>
            <person name="Grisel S."/>
            <person name="Petersen M."/>
            <person name="Berrin J.G."/>
            <person name="Delaux P.M."/>
            <person name="Dal Grande F."/>
            <person name="Keller J."/>
        </authorList>
    </citation>
    <scope>NUCLEOTIDE SEQUENCE [LARGE SCALE GENOMIC DNA]</scope>
    <source>
        <strain evidence="11 12">SAG 2036</strain>
    </source>
</reference>
<keyword evidence="5" id="KW-0677">Repeat</keyword>
<dbReference type="PROSITE" id="PS50920">
    <property type="entry name" value="SOLCAR"/>
    <property type="match status" value="3"/>
</dbReference>
<dbReference type="GO" id="GO:0006862">
    <property type="term" value="P:nucleotide transport"/>
    <property type="evidence" value="ECO:0007669"/>
    <property type="project" value="InterPro"/>
</dbReference>
<keyword evidence="12" id="KW-1185">Reference proteome</keyword>
<feature type="repeat" description="Solcar" evidence="8">
    <location>
        <begin position="5"/>
        <end position="95"/>
    </location>
</feature>
<keyword evidence="3 9" id="KW-0813">Transport</keyword>
<dbReference type="Gene3D" id="1.50.40.10">
    <property type="entry name" value="Mitochondrial carrier domain"/>
    <property type="match status" value="2"/>
</dbReference>
<name>A0AAW1NTY0_9CHLO</name>
<keyword evidence="4 8" id="KW-0812">Transmembrane</keyword>
<evidence type="ECO:0000256" key="2">
    <source>
        <dbReference type="ARBA" id="ARBA00006375"/>
    </source>
</evidence>
<comment type="similarity">
    <text evidence="2 9">Belongs to the mitochondrial carrier (TC 2.A.29) family.</text>
</comment>
<feature type="transmembrane region" description="Helical" evidence="10">
    <location>
        <begin position="66"/>
        <end position="88"/>
    </location>
</feature>
<feature type="repeat" description="Solcar" evidence="8">
    <location>
        <begin position="204"/>
        <end position="293"/>
    </location>
</feature>
<evidence type="ECO:0000256" key="3">
    <source>
        <dbReference type="ARBA" id="ARBA00022448"/>
    </source>
</evidence>